<dbReference type="Gene3D" id="3.10.50.40">
    <property type="match status" value="1"/>
</dbReference>
<comment type="caution">
    <text evidence="13">The sequence shown here is derived from an EMBL/GenBank/DDBJ whole genome shotgun (WGS) entry which is preliminary data.</text>
</comment>
<evidence type="ECO:0000256" key="5">
    <source>
        <dbReference type="ARBA" id="ARBA00023110"/>
    </source>
</evidence>
<dbReference type="SUPFAM" id="SSF54534">
    <property type="entry name" value="FKBP-like"/>
    <property type="match status" value="1"/>
</dbReference>
<dbReference type="EC" id="5.2.1.8" evidence="3 9"/>
<dbReference type="InterPro" id="IPR005215">
    <property type="entry name" value="Trig_fac"/>
</dbReference>
<name>A0A5C5VDI8_9BACT</name>
<keyword evidence="9" id="KW-0963">Cytoplasm</keyword>
<evidence type="ECO:0000256" key="3">
    <source>
        <dbReference type="ARBA" id="ARBA00013194"/>
    </source>
</evidence>
<dbReference type="Proteomes" id="UP000316714">
    <property type="component" value="Unassembled WGS sequence"/>
</dbReference>
<feature type="compositionally biased region" description="Basic and acidic residues" evidence="10">
    <location>
        <begin position="489"/>
        <end position="503"/>
    </location>
</feature>
<protein>
    <recommendedName>
        <fullName evidence="4 9">Trigger factor</fullName>
        <shortName evidence="9">TF</shortName>
        <ecNumber evidence="3 9">5.2.1.8</ecNumber>
    </recommendedName>
    <alternativeName>
        <fullName evidence="8 9">PPIase</fullName>
    </alternativeName>
</protein>
<keyword evidence="5 9" id="KW-0697">Rotamase</keyword>
<evidence type="ECO:0000256" key="7">
    <source>
        <dbReference type="ARBA" id="ARBA00023235"/>
    </source>
</evidence>
<evidence type="ECO:0000256" key="8">
    <source>
        <dbReference type="ARBA" id="ARBA00029986"/>
    </source>
</evidence>
<dbReference type="SUPFAM" id="SSF102735">
    <property type="entry name" value="Trigger factor ribosome-binding domain"/>
    <property type="match status" value="1"/>
</dbReference>
<dbReference type="PANTHER" id="PTHR30560:SF3">
    <property type="entry name" value="TRIGGER FACTOR-LIKE PROTEIN TIG, CHLOROPLASTIC"/>
    <property type="match status" value="1"/>
</dbReference>
<comment type="similarity">
    <text evidence="2 9">Belongs to the FKBP-type PPIase family. Tig subfamily.</text>
</comment>
<comment type="subcellular location">
    <subcellularLocation>
        <location evidence="9">Cytoplasm</location>
    </subcellularLocation>
    <text evidence="9">About half TF is bound to the ribosome near the polypeptide exit tunnel while the other half is free in the cytoplasm.</text>
</comment>
<dbReference type="GO" id="GO:0051301">
    <property type="term" value="P:cell division"/>
    <property type="evidence" value="ECO:0007669"/>
    <property type="project" value="UniProtKB-KW"/>
</dbReference>
<feature type="region of interest" description="Disordered" evidence="10">
    <location>
        <begin position="1"/>
        <end position="32"/>
    </location>
</feature>
<keyword evidence="14" id="KW-1185">Reference proteome</keyword>
<dbReference type="GO" id="GO:0043335">
    <property type="term" value="P:protein unfolding"/>
    <property type="evidence" value="ECO:0007669"/>
    <property type="project" value="TreeGrafter"/>
</dbReference>
<evidence type="ECO:0000313" key="13">
    <source>
        <dbReference type="EMBL" id="TWT36674.1"/>
    </source>
</evidence>
<dbReference type="InterPro" id="IPR037041">
    <property type="entry name" value="Trigger_fac_C_sf"/>
</dbReference>
<keyword evidence="9" id="KW-0132">Cell division</keyword>
<accession>A0A5C5VDI8</accession>
<comment type="function">
    <text evidence="9">Involved in protein export. Acts as a chaperone by maintaining the newly synthesized protein in an open conformation. Functions as a peptidyl-prolyl cis-trans isomerase.</text>
</comment>
<dbReference type="InterPro" id="IPR027304">
    <property type="entry name" value="Trigger_fact/SurA_dom_sf"/>
</dbReference>
<dbReference type="Pfam" id="PF05698">
    <property type="entry name" value="Trigger_C"/>
    <property type="match status" value="1"/>
</dbReference>
<dbReference type="OrthoDB" id="9767721at2"/>
<feature type="region of interest" description="Disordered" evidence="10">
    <location>
        <begin position="476"/>
        <end position="503"/>
    </location>
</feature>
<dbReference type="GO" id="GO:0043022">
    <property type="term" value="F:ribosome binding"/>
    <property type="evidence" value="ECO:0007669"/>
    <property type="project" value="TreeGrafter"/>
</dbReference>
<dbReference type="GO" id="GO:0044183">
    <property type="term" value="F:protein folding chaperone"/>
    <property type="evidence" value="ECO:0007669"/>
    <property type="project" value="TreeGrafter"/>
</dbReference>
<dbReference type="Gene3D" id="3.30.70.1050">
    <property type="entry name" value="Trigger factor ribosome-binding domain"/>
    <property type="match status" value="1"/>
</dbReference>
<evidence type="ECO:0000259" key="12">
    <source>
        <dbReference type="Pfam" id="PF05698"/>
    </source>
</evidence>
<dbReference type="SUPFAM" id="SSF109998">
    <property type="entry name" value="Triger factor/SurA peptide-binding domain-like"/>
    <property type="match status" value="1"/>
</dbReference>
<evidence type="ECO:0000256" key="10">
    <source>
        <dbReference type="SAM" id="MobiDB-lite"/>
    </source>
</evidence>
<dbReference type="RefSeq" id="WP_146563769.1">
    <property type="nucleotide sequence ID" value="NZ_SIHJ01000001.1"/>
</dbReference>
<dbReference type="Pfam" id="PF05697">
    <property type="entry name" value="Trigger_N"/>
    <property type="match status" value="1"/>
</dbReference>
<keyword evidence="6 9" id="KW-0143">Chaperone</keyword>
<reference evidence="13 14" key="1">
    <citation type="submission" date="2019-02" db="EMBL/GenBank/DDBJ databases">
        <title>Deep-cultivation of Planctomycetes and their phenomic and genomic characterization uncovers novel biology.</title>
        <authorList>
            <person name="Wiegand S."/>
            <person name="Jogler M."/>
            <person name="Boedeker C."/>
            <person name="Pinto D."/>
            <person name="Vollmers J."/>
            <person name="Rivas-Marin E."/>
            <person name="Kohn T."/>
            <person name="Peeters S.H."/>
            <person name="Heuer A."/>
            <person name="Rast P."/>
            <person name="Oberbeckmann S."/>
            <person name="Bunk B."/>
            <person name="Jeske O."/>
            <person name="Meyerdierks A."/>
            <person name="Storesund J.E."/>
            <person name="Kallscheuer N."/>
            <person name="Luecker S."/>
            <person name="Lage O.M."/>
            <person name="Pohl T."/>
            <person name="Merkel B.J."/>
            <person name="Hornburger P."/>
            <person name="Mueller R.-W."/>
            <person name="Bruemmer F."/>
            <person name="Labrenz M."/>
            <person name="Spormann A.M."/>
            <person name="Op Den Camp H."/>
            <person name="Overmann J."/>
            <person name="Amann R."/>
            <person name="Jetten M.S.M."/>
            <person name="Mascher T."/>
            <person name="Medema M.H."/>
            <person name="Devos D.P."/>
            <person name="Kaster A.-K."/>
            <person name="Ovreas L."/>
            <person name="Rohde M."/>
            <person name="Galperin M.Y."/>
            <person name="Jogler C."/>
        </authorList>
    </citation>
    <scope>NUCLEOTIDE SEQUENCE [LARGE SCALE GENOMIC DNA]</scope>
    <source>
        <strain evidence="13 14">KOR34</strain>
    </source>
</reference>
<dbReference type="InterPro" id="IPR008881">
    <property type="entry name" value="Trigger_fac_ribosome-bd_bac"/>
</dbReference>
<evidence type="ECO:0000256" key="6">
    <source>
        <dbReference type="ARBA" id="ARBA00023186"/>
    </source>
</evidence>
<dbReference type="AlphaFoldDB" id="A0A5C5VDI8"/>
<evidence type="ECO:0000256" key="1">
    <source>
        <dbReference type="ARBA" id="ARBA00000971"/>
    </source>
</evidence>
<dbReference type="EMBL" id="SIHJ01000001">
    <property type="protein sequence ID" value="TWT36674.1"/>
    <property type="molecule type" value="Genomic_DNA"/>
</dbReference>
<feature type="domain" description="Trigger factor ribosome-binding bacterial" evidence="11">
    <location>
        <begin position="35"/>
        <end position="179"/>
    </location>
</feature>
<dbReference type="InterPro" id="IPR036611">
    <property type="entry name" value="Trigger_fac_ribosome-bd_sf"/>
</dbReference>
<comment type="catalytic activity">
    <reaction evidence="1 9">
        <text>[protein]-peptidylproline (omega=180) = [protein]-peptidylproline (omega=0)</text>
        <dbReference type="Rhea" id="RHEA:16237"/>
        <dbReference type="Rhea" id="RHEA-COMP:10747"/>
        <dbReference type="Rhea" id="RHEA-COMP:10748"/>
        <dbReference type="ChEBI" id="CHEBI:83833"/>
        <dbReference type="ChEBI" id="CHEBI:83834"/>
        <dbReference type="EC" id="5.2.1.8"/>
    </reaction>
</comment>
<organism evidence="13 14">
    <name type="scientific">Posidoniimonas corsicana</name>
    <dbReference type="NCBI Taxonomy" id="1938618"/>
    <lineage>
        <taxon>Bacteria</taxon>
        <taxon>Pseudomonadati</taxon>
        <taxon>Planctomycetota</taxon>
        <taxon>Planctomycetia</taxon>
        <taxon>Pirellulales</taxon>
        <taxon>Lacipirellulaceae</taxon>
        <taxon>Posidoniimonas</taxon>
    </lineage>
</organism>
<dbReference type="Gene3D" id="1.10.3120.10">
    <property type="entry name" value="Trigger factor, C-terminal domain"/>
    <property type="match status" value="1"/>
</dbReference>
<evidence type="ECO:0000256" key="9">
    <source>
        <dbReference type="HAMAP-Rule" id="MF_00303"/>
    </source>
</evidence>
<keyword evidence="9" id="KW-0131">Cell cycle</keyword>
<evidence type="ECO:0000259" key="11">
    <source>
        <dbReference type="Pfam" id="PF05697"/>
    </source>
</evidence>
<evidence type="ECO:0000256" key="2">
    <source>
        <dbReference type="ARBA" id="ARBA00005464"/>
    </source>
</evidence>
<proteinExistence type="inferred from homology"/>
<dbReference type="HAMAP" id="MF_00303">
    <property type="entry name" value="Trigger_factor_Tig"/>
    <property type="match status" value="1"/>
</dbReference>
<dbReference type="GO" id="GO:0005737">
    <property type="term" value="C:cytoplasm"/>
    <property type="evidence" value="ECO:0007669"/>
    <property type="project" value="UniProtKB-SubCell"/>
</dbReference>
<keyword evidence="7 9" id="KW-0413">Isomerase</keyword>
<dbReference type="InterPro" id="IPR046357">
    <property type="entry name" value="PPIase_dom_sf"/>
</dbReference>
<dbReference type="NCBIfam" id="TIGR00115">
    <property type="entry name" value="tig"/>
    <property type="match status" value="1"/>
</dbReference>
<evidence type="ECO:0000256" key="4">
    <source>
        <dbReference type="ARBA" id="ARBA00016902"/>
    </source>
</evidence>
<dbReference type="GO" id="GO:0003755">
    <property type="term" value="F:peptidyl-prolyl cis-trans isomerase activity"/>
    <property type="evidence" value="ECO:0007669"/>
    <property type="project" value="UniProtKB-UniRule"/>
</dbReference>
<dbReference type="GO" id="GO:0051083">
    <property type="term" value="P:'de novo' cotranslational protein folding"/>
    <property type="evidence" value="ECO:0007669"/>
    <property type="project" value="TreeGrafter"/>
</dbReference>
<evidence type="ECO:0000313" key="14">
    <source>
        <dbReference type="Proteomes" id="UP000316714"/>
    </source>
</evidence>
<dbReference type="GO" id="GO:0015031">
    <property type="term" value="P:protein transport"/>
    <property type="evidence" value="ECO:0007669"/>
    <property type="project" value="UniProtKB-UniRule"/>
</dbReference>
<comment type="domain">
    <text evidence="9">Consists of 3 domains; the N-terminus binds the ribosome, the middle domain has PPIase activity, while the C-terminus has intrinsic chaperone activity on its own.</text>
</comment>
<feature type="compositionally biased region" description="Acidic residues" evidence="10">
    <location>
        <begin position="1"/>
        <end position="14"/>
    </location>
</feature>
<dbReference type="PANTHER" id="PTHR30560">
    <property type="entry name" value="TRIGGER FACTOR CHAPERONE AND PEPTIDYL-PROLYL CIS/TRANS ISOMERASE"/>
    <property type="match status" value="1"/>
</dbReference>
<gene>
    <name evidence="9 13" type="primary">tig</name>
    <name evidence="13" type="ORF">KOR34_16130</name>
</gene>
<feature type="domain" description="Trigger factor C-terminal" evidence="12">
    <location>
        <begin position="301"/>
        <end position="454"/>
    </location>
</feature>
<sequence length="503" mass="56121">MAETDETRDDEETTDVAVQDGPAAEDGEDQPLDLKVDIEKPSACERHVSVTVSRADIDRYLDDAYSTLMPTAAVPGFRAGRAPRKLVEQRFKSEVVDQVKGSLLMDSLTQISEEGSFAAISEPDLNLDAVELPEDGPLTFEFDIEVRPDFDMPKWKGLKIKRPKHDFTDEDIDKNLQQMLARYGQLAPHDGAADDGDYITANITSKADGKVVAEDEELVLRLRDTLSFSDAKLEGFAKLMKGAKAGDKKSTKVTVGAGAANEELRGKDVEVEFEVLEVKKLKLPELTEDFLQELGRFESEEALRDAVKQNLERQLEYAQQQKARGQITELLTESANWELPPGLLKRQSARELERAIMELRRSGFSESEIRARENSLRQNSAESTATALKEHFILERIAEEESIDVEDGDFEKEIFLMSMQSGESPRRVRAQLEKRGLMDVLRNQIVERKVMEAVQAEAKFTDEPYEPTKDDTEAVPLAIAGGGGDIPEAVEKAEEEAKADADQ</sequence>
<dbReference type="InterPro" id="IPR008880">
    <property type="entry name" value="Trigger_fac_C"/>
</dbReference>